<accession>A0A6P4ZYV7</accession>
<dbReference type="InterPro" id="IPR045860">
    <property type="entry name" value="Snake_toxin-like_sf"/>
</dbReference>
<dbReference type="OrthoDB" id="10020450at2759"/>
<evidence type="ECO:0000256" key="1">
    <source>
        <dbReference type="SAM" id="SignalP"/>
    </source>
</evidence>
<dbReference type="GeneID" id="109486866"/>
<sequence length="131" mass="13222">MKTALTVLLFGAIIGYGAGQNFQCYSCSSTLTASSDCKNAVQNISTVACTSGSSCFSEVVKAGGFQTKIERGCKANCVTDDSCMNGLGTGICRICCNQDKCNTVTPGGAGTAGVSAALLLASSFFTILGAL</sequence>
<keyword evidence="2" id="KW-1185">Reference proteome</keyword>
<dbReference type="AlphaFoldDB" id="A0A6P4ZYV7"/>
<name>A0A6P4ZYV7_BRABE</name>
<organism evidence="2 3">
    <name type="scientific">Branchiostoma belcheri</name>
    <name type="common">Amphioxus</name>
    <dbReference type="NCBI Taxonomy" id="7741"/>
    <lineage>
        <taxon>Eukaryota</taxon>
        <taxon>Metazoa</taxon>
        <taxon>Chordata</taxon>
        <taxon>Cephalochordata</taxon>
        <taxon>Leptocardii</taxon>
        <taxon>Amphioxiformes</taxon>
        <taxon>Branchiostomatidae</taxon>
        <taxon>Branchiostoma</taxon>
    </lineage>
</organism>
<dbReference type="RefSeq" id="XP_019646335.1">
    <property type="nucleotide sequence ID" value="XM_019790776.1"/>
</dbReference>
<reference evidence="3" key="1">
    <citation type="submission" date="2025-08" db="UniProtKB">
        <authorList>
            <consortium name="RefSeq"/>
        </authorList>
    </citation>
    <scope>IDENTIFICATION</scope>
    <source>
        <tissue evidence="3">Gonad</tissue>
    </source>
</reference>
<feature type="chain" id="PRO_5027907239" evidence="1">
    <location>
        <begin position="20"/>
        <end position="131"/>
    </location>
</feature>
<keyword evidence="1" id="KW-0732">Signal</keyword>
<evidence type="ECO:0000313" key="3">
    <source>
        <dbReference type="RefSeq" id="XP_019646335.1"/>
    </source>
</evidence>
<dbReference type="KEGG" id="bbel:109486866"/>
<protein>
    <submittedName>
        <fullName evidence="3">Secreted Ly-6/uPAR-related protein 1-like</fullName>
    </submittedName>
</protein>
<dbReference type="CDD" id="cd00117">
    <property type="entry name" value="TFP"/>
    <property type="match status" value="1"/>
</dbReference>
<dbReference type="Proteomes" id="UP000515135">
    <property type="component" value="Unplaced"/>
</dbReference>
<feature type="signal peptide" evidence="1">
    <location>
        <begin position="1"/>
        <end position="19"/>
    </location>
</feature>
<proteinExistence type="predicted"/>
<gene>
    <name evidence="3" type="primary">LOC109486866</name>
</gene>
<dbReference type="SUPFAM" id="SSF57302">
    <property type="entry name" value="Snake toxin-like"/>
    <property type="match status" value="1"/>
</dbReference>
<evidence type="ECO:0000313" key="2">
    <source>
        <dbReference type="Proteomes" id="UP000515135"/>
    </source>
</evidence>